<accession>A0A453DVZ4</accession>
<keyword evidence="1" id="KW-0479">Metal-binding</keyword>
<name>A0A453DVZ4_AEGTS</name>
<sequence>QPITHQLLLLLPCSLHLSHPHQRQGRVSSRMQVAAGCEGSPAATEGGDQQSSKKPRLAAEPLLLHVPVKQEMVVHQAAGAGGDGAAVVAADHGSRMEIAVKMDVTLLHCPLCISPLKPPVLQCKGGHVACGGCLAEPCAECGGAFDVRSKVMDAVVSSTTAECDHDGCGRYVTYHELDGHRGECPHAPCDCAVPGCGFAGPAPALLGHLTALHSMPVYNFQYGKVLALQLPASLEPRGLLVGDEDGRAFLMVGGALGSGAAVSAVCVRAEAMLWPRYTLKVWASGPAPAPNRKADTVMAEIEVTSSRVPGAVAVEELAYLAVPPKLLVGAGPSRRMSLKIRIDKFTS</sequence>
<evidence type="ECO:0000313" key="10">
    <source>
        <dbReference type="Proteomes" id="UP000015105"/>
    </source>
</evidence>
<comment type="function">
    <text evidence="4">E3 ubiquitin-protein ligase that mediates ubiquitination and subsequent proteasomal degradation of target proteins. E3 ubiquitin ligases accept ubiquitin from an E2 ubiquitin-conjugating enzyme in the form of a thioester and then directly transfers the ubiquitin to targeted substrates. It probably triggers the ubiquitin-mediated degradation of different substrates.</text>
</comment>
<evidence type="ECO:0000259" key="8">
    <source>
        <dbReference type="PROSITE" id="PS51081"/>
    </source>
</evidence>
<dbReference type="Gramene" id="AET3Gv20123700.1">
    <property type="protein sequence ID" value="AET3Gv20123700.1"/>
    <property type="gene ID" value="AET3Gv20123700"/>
</dbReference>
<dbReference type="PANTHER" id="PTHR46632">
    <property type="entry name" value="E3 UBIQUITIN-PROTEIN LIGASE SINA-LIKE 4"/>
    <property type="match status" value="1"/>
</dbReference>
<dbReference type="PANTHER" id="PTHR46632:SF18">
    <property type="entry name" value="OS01G0122200 PROTEIN"/>
    <property type="match status" value="1"/>
</dbReference>
<dbReference type="InterPro" id="IPR013010">
    <property type="entry name" value="Znf_SIAH"/>
</dbReference>
<evidence type="ECO:0000256" key="4">
    <source>
        <dbReference type="ARBA" id="ARBA00024004"/>
    </source>
</evidence>
<keyword evidence="7" id="KW-0732">Signal</keyword>
<reference evidence="10" key="1">
    <citation type="journal article" date="2014" name="Science">
        <title>Ancient hybridizations among the ancestral genomes of bread wheat.</title>
        <authorList>
            <consortium name="International Wheat Genome Sequencing Consortium,"/>
            <person name="Marcussen T."/>
            <person name="Sandve S.R."/>
            <person name="Heier L."/>
            <person name="Spannagl M."/>
            <person name="Pfeifer M."/>
            <person name="Jakobsen K.S."/>
            <person name="Wulff B.B."/>
            <person name="Steuernagel B."/>
            <person name="Mayer K.F."/>
            <person name="Olsen O.A."/>
        </authorList>
    </citation>
    <scope>NUCLEOTIDE SEQUENCE [LARGE SCALE GENOMIC DNA]</scope>
    <source>
        <strain evidence="10">cv. AL8/78</strain>
    </source>
</reference>
<evidence type="ECO:0000256" key="5">
    <source>
        <dbReference type="PROSITE-ProRule" id="PRU00455"/>
    </source>
</evidence>
<evidence type="ECO:0000313" key="9">
    <source>
        <dbReference type="EnsemblPlants" id="AET3Gv20123700.1"/>
    </source>
</evidence>
<reference evidence="9" key="3">
    <citation type="journal article" date="2017" name="Nature">
        <title>Genome sequence of the progenitor of the wheat D genome Aegilops tauschii.</title>
        <authorList>
            <person name="Luo M.C."/>
            <person name="Gu Y.Q."/>
            <person name="Puiu D."/>
            <person name="Wang H."/>
            <person name="Twardziok S.O."/>
            <person name="Deal K.R."/>
            <person name="Huo N."/>
            <person name="Zhu T."/>
            <person name="Wang L."/>
            <person name="Wang Y."/>
            <person name="McGuire P.E."/>
            <person name="Liu S."/>
            <person name="Long H."/>
            <person name="Ramasamy R.K."/>
            <person name="Rodriguez J.C."/>
            <person name="Van S.L."/>
            <person name="Yuan L."/>
            <person name="Wang Z."/>
            <person name="Xia Z."/>
            <person name="Xiao L."/>
            <person name="Anderson O.D."/>
            <person name="Ouyang S."/>
            <person name="Liang Y."/>
            <person name="Zimin A.V."/>
            <person name="Pertea G."/>
            <person name="Qi P."/>
            <person name="Bennetzen J.L."/>
            <person name="Dai X."/>
            <person name="Dawson M.W."/>
            <person name="Muller H.G."/>
            <person name="Kugler K."/>
            <person name="Rivarola-Duarte L."/>
            <person name="Spannagl M."/>
            <person name="Mayer K.F.X."/>
            <person name="Lu F.H."/>
            <person name="Bevan M.W."/>
            <person name="Leroy P."/>
            <person name="Li P."/>
            <person name="You F.M."/>
            <person name="Sun Q."/>
            <person name="Liu Z."/>
            <person name="Lyons E."/>
            <person name="Wicker T."/>
            <person name="Salzberg S.L."/>
            <person name="Devos K.M."/>
            <person name="Dvorak J."/>
        </authorList>
    </citation>
    <scope>NUCLEOTIDE SEQUENCE [LARGE SCALE GENOMIC DNA]</scope>
    <source>
        <strain evidence="9">cv. AL8/78</strain>
    </source>
</reference>
<dbReference type="EnsemblPlants" id="AET3Gv20123700.1">
    <property type="protein sequence ID" value="AET3Gv20123700.1"/>
    <property type="gene ID" value="AET3Gv20123700"/>
</dbReference>
<feature type="signal peptide" evidence="7">
    <location>
        <begin position="1"/>
        <end position="20"/>
    </location>
</feature>
<dbReference type="SUPFAM" id="SSF49599">
    <property type="entry name" value="TRAF domain-like"/>
    <property type="match status" value="1"/>
</dbReference>
<feature type="domain" description="SIAH-type" evidence="8">
    <location>
        <begin position="156"/>
        <end position="214"/>
    </location>
</feature>
<evidence type="ECO:0000256" key="2">
    <source>
        <dbReference type="ARBA" id="ARBA00022771"/>
    </source>
</evidence>
<protein>
    <recommendedName>
        <fullName evidence="8">SIAH-type domain-containing protein</fullName>
    </recommendedName>
</protein>
<dbReference type="PROSITE" id="PS51081">
    <property type="entry name" value="ZF_SIAH"/>
    <property type="match status" value="1"/>
</dbReference>
<organism evidence="9 10">
    <name type="scientific">Aegilops tauschii subsp. strangulata</name>
    <name type="common">Goatgrass</name>
    <dbReference type="NCBI Taxonomy" id="200361"/>
    <lineage>
        <taxon>Eukaryota</taxon>
        <taxon>Viridiplantae</taxon>
        <taxon>Streptophyta</taxon>
        <taxon>Embryophyta</taxon>
        <taxon>Tracheophyta</taxon>
        <taxon>Spermatophyta</taxon>
        <taxon>Magnoliopsida</taxon>
        <taxon>Liliopsida</taxon>
        <taxon>Poales</taxon>
        <taxon>Poaceae</taxon>
        <taxon>BOP clade</taxon>
        <taxon>Pooideae</taxon>
        <taxon>Triticodae</taxon>
        <taxon>Triticeae</taxon>
        <taxon>Triticinae</taxon>
        <taxon>Aegilops</taxon>
    </lineage>
</organism>
<evidence type="ECO:0000256" key="7">
    <source>
        <dbReference type="SAM" id="SignalP"/>
    </source>
</evidence>
<feature type="region of interest" description="Disordered" evidence="6">
    <location>
        <begin position="22"/>
        <end position="55"/>
    </location>
</feature>
<dbReference type="Gene3D" id="3.30.40.10">
    <property type="entry name" value="Zinc/RING finger domain, C3HC4 (zinc finger)"/>
    <property type="match status" value="1"/>
</dbReference>
<dbReference type="InterPro" id="IPR044286">
    <property type="entry name" value="SINL_plant"/>
</dbReference>
<dbReference type="STRING" id="200361.A0A453DVZ4"/>
<dbReference type="AlphaFoldDB" id="A0A453DVZ4"/>
<reference evidence="9" key="5">
    <citation type="journal article" date="2021" name="G3 (Bethesda)">
        <title>Aegilops tauschii genome assembly Aet v5.0 features greater sequence contiguity and improved annotation.</title>
        <authorList>
            <person name="Wang L."/>
            <person name="Zhu T."/>
            <person name="Rodriguez J.C."/>
            <person name="Deal K.R."/>
            <person name="Dubcovsky J."/>
            <person name="McGuire P.E."/>
            <person name="Lux T."/>
            <person name="Spannagl M."/>
            <person name="Mayer K.F.X."/>
            <person name="Baldrich P."/>
            <person name="Meyers B.C."/>
            <person name="Huo N."/>
            <person name="Gu Y.Q."/>
            <person name="Zhou H."/>
            <person name="Devos K.M."/>
            <person name="Bennetzen J.L."/>
            <person name="Unver T."/>
            <person name="Budak H."/>
            <person name="Gulick P.J."/>
            <person name="Galiba G."/>
            <person name="Kalapos B."/>
            <person name="Nelson D.R."/>
            <person name="Li P."/>
            <person name="You F.M."/>
            <person name="Luo M.C."/>
            <person name="Dvorak J."/>
        </authorList>
    </citation>
    <scope>NUCLEOTIDE SEQUENCE [LARGE SCALE GENOMIC DNA]</scope>
    <source>
        <strain evidence="9">cv. AL8/78</strain>
    </source>
</reference>
<dbReference type="Proteomes" id="UP000015105">
    <property type="component" value="Chromosome 3D"/>
</dbReference>
<reference evidence="10" key="2">
    <citation type="journal article" date="2017" name="Nat. Plants">
        <title>The Aegilops tauschii genome reveals multiple impacts of transposons.</title>
        <authorList>
            <person name="Zhao G."/>
            <person name="Zou C."/>
            <person name="Li K."/>
            <person name="Wang K."/>
            <person name="Li T."/>
            <person name="Gao L."/>
            <person name="Zhang X."/>
            <person name="Wang H."/>
            <person name="Yang Z."/>
            <person name="Liu X."/>
            <person name="Jiang W."/>
            <person name="Mao L."/>
            <person name="Kong X."/>
            <person name="Jiao Y."/>
            <person name="Jia J."/>
        </authorList>
    </citation>
    <scope>NUCLEOTIDE SEQUENCE [LARGE SCALE GENOMIC DNA]</scope>
    <source>
        <strain evidence="10">cv. AL8/78</strain>
    </source>
</reference>
<keyword evidence="3" id="KW-0862">Zinc</keyword>
<proteinExistence type="predicted"/>
<keyword evidence="2 5" id="KW-0863">Zinc-finger</keyword>
<evidence type="ECO:0000256" key="3">
    <source>
        <dbReference type="ARBA" id="ARBA00022833"/>
    </source>
</evidence>
<evidence type="ECO:0000256" key="1">
    <source>
        <dbReference type="ARBA" id="ARBA00022723"/>
    </source>
</evidence>
<evidence type="ECO:0000256" key="6">
    <source>
        <dbReference type="SAM" id="MobiDB-lite"/>
    </source>
</evidence>
<dbReference type="GO" id="GO:0008270">
    <property type="term" value="F:zinc ion binding"/>
    <property type="evidence" value="ECO:0007669"/>
    <property type="project" value="UniProtKB-KW"/>
</dbReference>
<reference evidence="9" key="4">
    <citation type="submission" date="2019-03" db="UniProtKB">
        <authorList>
            <consortium name="EnsemblPlants"/>
        </authorList>
    </citation>
    <scope>IDENTIFICATION</scope>
</reference>
<keyword evidence="10" id="KW-1185">Reference proteome</keyword>
<feature type="chain" id="PRO_5019059200" description="SIAH-type domain-containing protein" evidence="7">
    <location>
        <begin position="21"/>
        <end position="347"/>
    </location>
</feature>
<dbReference type="InterPro" id="IPR013083">
    <property type="entry name" value="Znf_RING/FYVE/PHD"/>
</dbReference>